<dbReference type="RefSeq" id="WP_380063164.1">
    <property type="nucleotide sequence ID" value="NZ_JBHSEI010000015.1"/>
</dbReference>
<dbReference type="Proteomes" id="UP001595952">
    <property type="component" value="Unassembled WGS sequence"/>
</dbReference>
<feature type="domain" description="Calcineurin-like phosphoesterase" evidence="3">
    <location>
        <begin position="33"/>
        <end position="291"/>
    </location>
</feature>
<dbReference type="Pfam" id="PF00149">
    <property type="entry name" value="Metallophos"/>
    <property type="match status" value="1"/>
</dbReference>
<proteinExistence type="inferred from homology"/>
<evidence type="ECO:0000256" key="1">
    <source>
        <dbReference type="ARBA" id="ARBA00022729"/>
    </source>
</evidence>
<sequence>MKKILVSLTLGLALTACSTAPVAKAPQPVAVTVLGLNDFHGNLDPTAFAGVQVPKPDGTGTTSLLAGGVEAIGGELAAVRATNPNTIFVGGGDLIGASPVTSSLLRDEPTVAALSKLGMKASALGNHEFDQGLKELLRMQNGGCDSNAPDKACKFEANYSGASFKWLGANVVYKANGTNPFQPYYIEQVGGAKIGFIGAVLKDTPTIVSPTGVAELDFLDEVTSINKYVPVLKALRVDAIVVLIHQGGVLKTGSTEKFNTVGCQDLTGDIVPIAQKLDPAISAIISGHTHQGYNCVIPDPAGKPRIVIEGDQYGHLLQRLDLTVDKANHTVLSVKAENVVIDYGQRKTNGTLDANMTALVKDAQAKTDVVKNQFVVNLGAAQIKRAADRASESALGDVIADAQLEATKDQGAVIAFMNPGGIRADLPGTVKANNAITFGDVFAVQPFGNTMAVMDLTGAQIKALLEQQTTGNNAGTNAKVLQVSAGFTYTLTLTAPEGQRVSALKLNGVALDPAATYRVAMNSFLSTGGDNFTVFKEGKNVVQLAGLADVDALVSYLKAHGAQLTGTVQNRITIIK</sequence>
<accession>A0ABV9IDE5</accession>
<dbReference type="PANTHER" id="PTHR11575">
    <property type="entry name" value="5'-NUCLEOTIDASE-RELATED"/>
    <property type="match status" value="1"/>
</dbReference>
<keyword evidence="2" id="KW-0378">Hydrolase</keyword>
<feature type="domain" description="5'-Nucleotidase C-terminal" evidence="4">
    <location>
        <begin position="381"/>
        <end position="537"/>
    </location>
</feature>
<dbReference type="EMBL" id="JBHSEI010000015">
    <property type="protein sequence ID" value="MFC4640179.1"/>
    <property type="molecule type" value="Genomic_DNA"/>
</dbReference>
<feature type="chain" id="PRO_5045006099" evidence="2">
    <location>
        <begin position="26"/>
        <end position="576"/>
    </location>
</feature>
<dbReference type="PANTHER" id="PTHR11575:SF24">
    <property type="entry name" value="5'-NUCLEOTIDASE"/>
    <property type="match status" value="1"/>
</dbReference>
<feature type="signal peptide" evidence="2">
    <location>
        <begin position="1"/>
        <end position="25"/>
    </location>
</feature>
<dbReference type="Pfam" id="PF02872">
    <property type="entry name" value="5_nucleotid_C"/>
    <property type="match status" value="1"/>
</dbReference>
<keyword evidence="6" id="KW-1185">Reference proteome</keyword>
<gene>
    <name evidence="5" type="ORF">ACFO0D_17765</name>
</gene>
<reference evidence="6" key="1">
    <citation type="journal article" date="2019" name="Int. J. Syst. Evol. Microbiol.">
        <title>The Global Catalogue of Microorganisms (GCM) 10K type strain sequencing project: providing services to taxonomists for standard genome sequencing and annotation.</title>
        <authorList>
            <consortium name="The Broad Institute Genomics Platform"/>
            <consortium name="The Broad Institute Genome Sequencing Center for Infectious Disease"/>
            <person name="Wu L."/>
            <person name="Ma J."/>
        </authorList>
    </citation>
    <scope>NUCLEOTIDE SEQUENCE [LARGE SCALE GENOMIC DNA]</scope>
    <source>
        <strain evidence="6">CCUG 55995</strain>
    </source>
</reference>
<dbReference type="PRINTS" id="PR01607">
    <property type="entry name" value="APYRASEFAMLY"/>
</dbReference>
<dbReference type="InterPro" id="IPR006179">
    <property type="entry name" value="5_nucleotidase/apyrase"/>
</dbReference>
<dbReference type="InterPro" id="IPR029052">
    <property type="entry name" value="Metallo-depent_PP-like"/>
</dbReference>
<dbReference type="InterPro" id="IPR036907">
    <property type="entry name" value="5'-Nucleotdase_C_sf"/>
</dbReference>
<dbReference type="InterPro" id="IPR008334">
    <property type="entry name" value="5'-Nucleotdase_C"/>
</dbReference>
<dbReference type="Gene3D" id="3.90.780.10">
    <property type="entry name" value="5'-Nucleotidase, C-terminal domain"/>
    <property type="match status" value="1"/>
</dbReference>
<dbReference type="PROSITE" id="PS51257">
    <property type="entry name" value="PROKAR_LIPOPROTEIN"/>
    <property type="match status" value="1"/>
</dbReference>
<dbReference type="InterPro" id="IPR004843">
    <property type="entry name" value="Calcineurin-like_PHP"/>
</dbReference>
<dbReference type="Gene3D" id="3.60.21.10">
    <property type="match status" value="1"/>
</dbReference>
<evidence type="ECO:0000259" key="3">
    <source>
        <dbReference type="Pfam" id="PF00149"/>
    </source>
</evidence>
<organism evidence="5 6">
    <name type="scientific">Deinococcus hohokamensis</name>
    <dbReference type="NCBI Taxonomy" id="309883"/>
    <lineage>
        <taxon>Bacteria</taxon>
        <taxon>Thermotogati</taxon>
        <taxon>Deinococcota</taxon>
        <taxon>Deinococci</taxon>
        <taxon>Deinococcales</taxon>
        <taxon>Deinococcaceae</taxon>
        <taxon>Deinococcus</taxon>
    </lineage>
</organism>
<keyword evidence="2" id="KW-0547">Nucleotide-binding</keyword>
<dbReference type="SUPFAM" id="SSF56300">
    <property type="entry name" value="Metallo-dependent phosphatases"/>
    <property type="match status" value="1"/>
</dbReference>
<evidence type="ECO:0000256" key="2">
    <source>
        <dbReference type="RuleBase" id="RU362119"/>
    </source>
</evidence>
<dbReference type="SUPFAM" id="SSF55816">
    <property type="entry name" value="5'-nucleotidase (syn. UDP-sugar hydrolase), C-terminal domain"/>
    <property type="match status" value="1"/>
</dbReference>
<evidence type="ECO:0000313" key="5">
    <source>
        <dbReference type="EMBL" id="MFC4640179.1"/>
    </source>
</evidence>
<comment type="similarity">
    <text evidence="2">Belongs to the 5'-nucleotidase family.</text>
</comment>
<evidence type="ECO:0000259" key="4">
    <source>
        <dbReference type="Pfam" id="PF02872"/>
    </source>
</evidence>
<comment type="caution">
    <text evidence="5">The sequence shown here is derived from an EMBL/GenBank/DDBJ whole genome shotgun (WGS) entry which is preliminary data.</text>
</comment>
<name>A0ABV9IDE5_9DEIO</name>
<keyword evidence="1 2" id="KW-0732">Signal</keyword>
<evidence type="ECO:0000313" key="6">
    <source>
        <dbReference type="Proteomes" id="UP001595952"/>
    </source>
</evidence>
<protein>
    <submittedName>
        <fullName evidence="5">Bifunctional metallophosphatase/5'-nucleotidase</fullName>
    </submittedName>
</protein>